<evidence type="ECO:0000313" key="4">
    <source>
        <dbReference type="Proteomes" id="UP000541558"/>
    </source>
</evidence>
<feature type="compositionally biased region" description="Basic and acidic residues" evidence="1">
    <location>
        <begin position="119"/>
        <end position="128"/>
    </location>
</feature>
<evidence type="ECO:0000256" key="1">
    <source>
        <dbReference type="SAM" id="MobiDB-lite"/>
    </source>
</evidence>
<name>A0A8H5BNK0_9AGAR</name>
<dbReference type="InterPro" id="IPR032675">
    <property type="entry name" value="LRR_dom_sf"/>
</dbReference>
<feature type="domain" description="F-box" evidence="2">
    <location>
        <begin position="192"/>
        <end position="261"/>
    </location>
</feature>
<dbReference type="EMBL" id="JAACJK010000163">
    <property type="protein sequence ID" value="KAF5325688.1"/>
    <property type="molecule type" value="Genomic_DNA"/>
</dbReference>
<gene>
    <name evidence="3" type="ORF">D9611_000683</name>
</gene>
<keyword evidence="4" id="KW-1185">Reference proteome</keyword>
<evidence type="ECO:0000313" key="3">
    <source>
        <dbReference type="EMBL" id="KAF5325688.1"/>
    </source>
</evidence>
<comment type="caution">
    <text evidence="3">The sequence shown here is derived from an EMBL/GenBank/DDBJ whole genome shotgun (WGS) entry which is preliminary data.</text>
</comment>
<reference evidence="3 4" key="1">
    <citation type="journal article" date="2020" name="ISME J.">
        <title>Uncovering the hidden diversity of litter-decomposition mechanisms in mushroom-forming fungi.</title>
        <authorList>
            <person name="Floudas D."/>
            <person name="Bentzer J."/>
            <person name="Ahren D."/>
            <person name="Johansson T."/>
            <person name="Persson P."/>
            <person name="Tunlid A."/>
        </authorList>
    </citation>
    <scope>NUCLEOTIDE SEQUENCE [LARGE SCALE GENOMIC DNA]</scope>
    <source>
        <strain evidence="3 4">CBS 175.51</strain>
    </source>
</reference>
<dbReference type="Proteomes" id="UP000541558">
    <property type="component" value="Unassembled WGS sequence"/>
</dbReference>
<dbReference type="OrthoDB" id="2998972at2759"/>
<proteinExistence type="predicted"/>
<protein>
    <recommendedName>
        <fullName evidence="2">F-box domain-containing protein</fullName>
    </recommendedName>
</protein>
<sequence>MAFHLGSTLLKQATETLTSLSMTWPGAQDAIAQKTWSPFLWAPSGWVASLLFSVRASSSKQVLDAAGGTAKYVEEIGNQETPMIISTEPQLAVLEDSRSPDLNFPHEAPIIPTTVDSHPTMEHKEPFRPDASSDSSSDKPSVDYAQSEIICEATSLPNANTQVTQGSVVEESAALTSRRRVTKDHEPPVPRALNLNDLPTEILSRIFSLYLDDPVISPEQKAKRTPISLCPGATVSPVDLTWICRRWRTIAESQSTLWSRVYIDIPRDKDILLLTQWLARSRNTPLDLSVVIKKNRKSAARKTVELVMQQSHRWRTIFFNLHNSIENVATSSFTKLPVLLEDSKIDLYEWSATSTINFCEKLYSAPNLRKVRWGYEVSGYWSLYGGSAWTVHSLMFLSLKTAKADQLLPFLSGSANLQHLEIGYLEERGPKTDITLPSLTSLVVKKIDFPGVLSSFHLPALTTLKLGQDFFVNYMTGAWMDFKKPLFQMIEQSQPGLRSFTVSWDFTYHMEDDERLMLGILREMKGLQHLSLGTPASDITLQALTFSNEPWDLYPLLPNLSQVHFADCQSSDGVLAEMITSRNGCVKGVSVMFPLGACHSVDRERLSSLPSIKVNLQDALDRAVQGYGFF</sequence>
<dbReference type="PROSITE" id="PS50181">
    <property type="entry name" value="FBOX"/>
    <property type="match status" value="1"/>
</dbReference>
<dbReference type="SUPFAM" id="SSF52047">
    <property type="entry name" value="RNI-like"/>
    <property type="match status" value="1"/>
</dbReference>
<dbReference type="Gene3D" id="3.80.10.10">
    <property type="entry name" value="Ribonuclease Inhibitor"/>
    <property type="match status" value="1"/>
</dbReference>
<feature type="region of interest" description="Disordered" evidence="1">
    <location>
        <begin position="112"/>
        <end position="143"/>
    </location>
</feature>
<accession>A0A8H5BNK0</accession>
<dbReference type="Gene3D" id="1.20.1280.50">
    <property type="match status" value="1"/>
</dbReference>
<evidence type="ECO:0000259" key="2">
    <source>
        <dbReference type="PROSITE" id="PS50181"/>
    </source>
</evidence>
<dbReference type="InterPro" id="IPR001810">
    <property type="entry name" value="F-box_dom"/>
</dbReference>
<dbReference type="AlphaFoldDB" id="A0A8H5BNK0"/>
<organism evidence="3 4">
    <name type="scientific">Ephemerocybe angulata</name>
    <dbReference type="NCBI Taxonomy" id="980116"/>
    <lineage>
        <taxon>Eukaryota</taxon>
        <taxon>Fungi</taxon>
        <taxon>Dikarya</taxon>
        <taxon>Basidiomycota</taxon>
        <taxon>Agaricomycotina</taxon>
        <taxon>Agaricomycetes</taxon>
        <taxon>Agaricomycetidae</taxon>
        <taxon>Agaricales</taxon>
        <taxon>Agaricineae</taxon>
        <taxon>Psathyrellaceae</taxon>
        <taxon>Ephemerocybe</taxon>
    </lineage>
</organism>